<keyword evidence="2" id="KW-1134">Transmembrane beta strand</keyword>
<keyword evidence="6" id="KW-0175">Coiled coil</keyword>
<dbReference type="GO" id="GO:0015288">
    <property type="term" value="F:porin activity"/>
    <property type="evidence" value="ECO:0007669"/>
    <property type="project" value="TreeGrafter"/>
</dbReference>
<evidence type="ECO:0000256" key="4">
    <source>
        <dbReference type="ARBA" id="ARBA00023136"/>
    </source>
</evidence>
<dbReference type="EMBL" id="DVGC01000064">
    <property type="protein sequence ID" value="HIR06537.1"/>
    <property type="molecule type" value="Genomic_DNA"/>
</dbReference>
<evidence type="ECO:0000256" key="7">
    <source>
        <dbReference type="SAM" id="SignalP"/>
    </source>
</evidence>
<gene>
    <name evidence="8" type="ORF">IAB28_11335</name>
</gene>
<accession>A0A9D1A5N5</accession>
<evidence type="ECO:0000256" key="1">
    <source>
        <dbReference type="ARBA" id="ARBA00004442"/>
    </source>
</evidence>
<evidence type="ECO:0000256" key="3">
    <source>
        <dbReference type="ARBA" id="ARBA00022692"/>
    </source>
</evidence>
<name>A0A9D1A5N5_9FIRM</name>
<feature type="coiled-coil region" evidence="6">
    <location>
        <begin position="332"/>
        <end position="397"/>
    </location>
</feature>
<sequence length="417" mass="46001">MKVRKLNGRVIPAALALSLAAAPAMAYGAEDGAVFVAEPGNPYDAATWDKIHDNVLEYDEIGLLVEEYNTTYKNLRETYEDNKNASDNVVKLREQLSEQSGDLLSQANSLADTAASVRDVLGYQNMVTPDAYASMVYSSELLNYQSEQMLLMGDSLTEVTPEMLHVQTVETGRASLISGAQSAMIGYEQLLLSKEQLESSLELLEAVYQSAQTQAAVGMATQSDVLDAKQNLESAQAGMLTINANEQNLRQTLCTMLGWEYNASPEIRPVPEADESRIANMNPETDREQAIENNYTLKYNTLSLDTLTDGSVEKANMERTIAQQKDQIASSLTNLYNDVQQKQSELATARAAYELAQTKMTSAEQKLQVGTIGRLEYLQQENALKTAEIEMKNAELSLFQSMETYDWALQGNLTISS</sequence>
<dbReference type="SUPFAM" id="SSF56954">
    <property type="entry name" value="Outer membrane efflux proteins (OEP)"/>
    <property type="match status" value="1"/>
</dbReference>
<dbReference type="GO" id="GO:0009279">
    <property type="term" value="C:cell outer membrane"/>
    <property type="evidence" value="ECO:0007669"/>
    <property type="project" value="UniProtKB-SubCell"/>
</dbReference>
<protein>
    <submittedName>
        <fullName evidence="8">TolC family protein</fullName>
    </submittedName>
</protein>
<reference evidence="8" key="1">
    <citation type="submission" date="2020-10" db="EMBL/GenBank/DDBJ databases">
        <authorList>
            <person name="Gilroy R."/>
        </authorList>
    </citation>
    <scope>NUCLEOTIDE SEQUENCE</scope>
    <source>
        <strain evidence="8">CHK180-2868</strain>
    </source>
</reference>
<evidence type="ECO:0000256" key="5">
    <source>
        <dbReference type="ARBA" id="ARBA00023237"/>
    </source>
</evidence>
<dbReference type="PANTHER" id="PTHR30026">
    <property type="entry name" value="OUTER MEMBRANE PROTEIN TOLC"/>
    <property type="match status" value="1"/>
</dbReference>
<keyword evidence="4" id="KW-0472">Membrane</keyword>
<dbReference type="GO" id="GO:0015562">
    <property type="term" value="F:efflux transmembrane transporter activity"/>
    <property type="evidence" value="ECO:0007669"/>
    <property type="project" value="InterPro"/>
</dbReference>
<keyword evidence="5" id="KW-0998">Cell outer membrane</keyword>
<keyword evidence="3" id="KW-0812">Transmembrane</keyword>
<evidence type="ECO:0000313" key="9">
    <source>
        <dbReference type="Proteomes" id="UP000824250"/>
    </source>
</evidence>
<feature type="chain" id="PRO_5039051326" evidence="7">
    <location>
        <begin position="27"/>
        <end position="417"/>
    </location>
</feature>
<feature type="coiled-coil region" evidence="6">
    <location>
        <begin position="65"/>
        <end position="102"/>
    </location>
</feature>
<organism evidence="8 9">
    <name type="scientific">Candidatus Copromonas faecavium</name>
    <name type="common">nom. illeg.</name>
    <dbReference type="NCBI Taxonomy" id="2840740"/>
    <lineage>
        <taxon>Bacteria</taxon>
        <taxon>Bacillati</taxon>
        <taxon>Bacillota</taxon>
        <taxon>Clostridia</taxon>
        <taxon>Lachnospirales</taxon>
        <taxon>Lachnospiraceae</taxon>
        <taxon>Candidatus Copromonas (nom. illeg.)</taxon>
    </lineage>
</organism>
<feature type="signal peptide" evidence="7">
    <location>
        <begin position="1"/>
        <end position="26"/>
    </location>
</feature>
<comment type="subcellular location">
    <subcellularLocation>
        <location evidence="1">Cell outer membrane</location>
    </subcellularLocation>
</comment>
<dbReference type="GO" id="GO:1990281">
    <property type="term" value="C:efflux pump complex"/>
    <property type="evidence" value="ECO:0007669"/>
    <property type="project" value="TreeGrafter"/>
</dbReference>
<dbReference type="AlphaFoldDB" id="A0A9D1A5N5"/>
<keyword evidence="7" id="KW-0732">Signal</keyword>
<dbReference type="Gene3D" id="1.20.1600.10">
    <property type="entry name" value="Outer membrane efflux proteins (OEP)"/>
    <property type="match status" value="2"/>
</dbReference>
<dbReference type="InterPro" id="IPR051906">
    <property type="entry name" value="TolC-like"/>
</dbReference>
<dbReference type="Proteomes" id="UP000824250">
    <property type="component" value="Unassembled WGS sequence"/>
</dbReference>
<feature type="coiled-coil region" evidence="6">
    <location>
        <begin position="187"/>
        <end position="214"/>
    </location>
</feature>
<evidence type="ECO:0000313" key="8">
    <source>
        <dbReference type="EMBL" id="HIR06537.1"/>
    </source>
</evidence>
<comment type="caution">
    <text evidence="8">The sequence shown here is derived from an EMBL/GenBank/DDBJ whole genome shotgun (WGS) entry which is preliminary data.</text>
</comment>
<proteinExistence type="predicted"/>
<evidence type="ECO:0000256" key="6">
    <source>
        <dbReference type="SAM" id="Coils"/>
    </source>
</evidence>
<reference evidence="8" key="2">
    <citation type="journal article" date="2021" name="PeerJ">
        <title>Extensive microbial diversity within the chicken gut microbiome revealed by metagenomics and culture.</title>
        <authorList>
            <person name="Gilroy R."/>
            <person name="Ravi A."/>
            <person name="Getino M."/>
            <person name="Pursley I."/>
            <person name="Horton D.L."/>
            <person name="Alikhan N.F."/>
            <person name="Baker D."/>
            <person name="Gharbi K."/>
            <person name="Hall N."/>
            <person name="Watson M."/>
            <person name="Adriaenssens E.M."/>
            <person name="Foster-Nyarko E."/>
            <person name="Jarju S."/>
            <person name="Secka A."/>
            <person name="Antonio M."/>
            <person name="Oren A."/>
            <person name="Chaudhuri R.R."/>
            <person name="La Ragione R."/>
            <person name="Hildebrand F."/>
            <person name="Pallen M.J."/>
        </authorList>
    </citation>
    <scope>NUCLEOTIDE SEQUENCE</scope>
    <source>
        <strain evidence="8">CHK180-2868</strain>
    </source>
</reference>
<dbReference type="PANTHER" id="PTHR30026:SF20">
    <property type="entry name" value="OUTER MEMBRANE PROTEIN TOLC"/>
    <property type="match status" value="1"/>
</dbReference>
<evidence type="ECO:0000256" key="2">
    <source>
        <dbReference type="ARBA" id="ARBA00022452"/>
    </source>
</evidence>